<dbReference type="SUPFAM" id="SSF52402">
    <property type="entry name" value="Adenine nucleotide alpha hydrolases-like"/>
    <property type="match status" value="1"/>
</dbReference>
<evidence type="ECO:0000256" key="2">
    <source>
        <dbReference type="ARBA" id="ARBA00022598"/>
    </source>
</evidence>
<keyword evidence="3" id="KW-0479">Metal-binding</keyword>
<dbReference type="EMBL" id="JBHTLD010000182">
    <property type="protein sequence ID" value="MFD1187847.1"/>
    <property type="molecule type" value="Genomic_DNA"/>
</dbReference>
<comment type="pathway">
    <text evidence="1 11">Purine metabolism; 7-cyano-7-deazaguanine biosynthesis.</text>
</comment>
<evidence type="ECO:0000256" key="3">
    <source>
        <dbReference type="ARBA" id="ARBA00022723"/>
    </source>
</evidence>
<protein>
    <recommendedName>
        <fullName evidence="9 11">7-cyano-7-deazaguanine synthase</fullName>
        <ecNumber evidence="9 11">6.3.4.20</ecNumber>
    </recommendedName>
    <alternativeName>
        <fullName evidence="11">7-cyano-7-carbaguanine synthase</fullName>
    </alternativeName>
    <alternativeName>
        <fullName evidence="11">PreQ(0) synthase</fullName>
    </alternativeName>
    <alternativeName>
        <fullName evidence="11">Queuosine biosynthesis protein QueC</fullName>
    </alternativeName>
</protein>
<keyword evidence="7 11" id="KW-0067">ATP-binding</keyword>
<evidence type="ECO:0000256" key="6">
    <source>
        <dbReference type="ARBA" id="ARBA00022833"/>
    </source>
</evidence>
<evidence type="ECO:0000256" key="1">
    <source>
        <dbReference type="ARBA" id="ARBA00005061"/>
    </source>
</evidence>
<keyword evidence="2 11" id="KW-0436">Ligase</keyword>
<dbReference type="Gene3D" id="3.40.50.620">
    <property type="entry name" value="HUPs"/>
    <property type="match status" value="1"/>
</dbReference>
<evidence type="ECO:0000313" key="12">
    <source>
        <dbReference type="EMBL" id="MFD1187847.1"/>
    </source>
</evidence>
<evidence type="ECO:0000256" key="5">
    <source>
        <dbReference type="ARBA" id="ARBA00022785"/>
    </source>
</evidence>
<dbReference type="NCBIfam" id="TIGR00364">
    <property type="entry name" value="7-cyano-7-deazaguanine synthase QueC"/>
    <property type="match status" value="1"/>
</dbReference>
<dbReference type="CDD" id="cd01995">
    <property type="entry name" value="QueC-like"/>
    <property type="match status" value="1"/>
</dbReference>
<evidence type="ECO:0000256" key="10">
    <source>
        <dbReference type="ARBA" id="ARBA00047890"/>
    </source>
</evidence>
<comment type="caution">
    <text evidence="12">The sequence shown here is derived from an EMBL/GenBank/DDBJ whole genome shotgun (WGS) entry which is preliminary data.</text>
</comment>
<feature type="binding site" evidence="11">
    <location>
        <begin position="12"/>
        <end position="22"/>
    </location>
    <ligand>
        <name>ATP</name>
        <dbReference type="ChEBI" id="CHEBI:30616"/>
    </ligand>
</feature>
<dbReference type="HAMAP" id="MF_01633">
    <property type="entry name" value="QueC"/>
    <property type="match status" value="1"/>
</dbReference>
<evidence type="ECO:0000256" key="4">
    <source>
        <dbReference type="ARBA" id="ARBA00022741"/>
    </source>
</evidence>
<dbReference type="Pfam" id="PF06508">
    <property type="entry name" value="QueC"/>
    <property type="match status" value="1"/>
</dbReference>
<dbReference type="RefSeq" id="WP_377530292.1">
    <property type="nucleotide sequence ID" value="NZ_JBHTLD010000182.1"/>
</dbReference>
<gene>
    <name evidence="11 12" type="primary">queC</name>
    <name evidence="12" type="ORF">ACFQ2O_16645</name>
</gene>
<sequence>MPTSSDTALVLFSGGQDSTTCLFWAKEHFKSVVALGFRYGQKHEVELRQAQIIAEKAQVPFRVIDISGMLQGSALTEHDKDVSAQHDLNESLPAAFVPGRNAVFLTIAISYAFTQNITHIIGGMCQADFSGYPDCRQVFVDSLKETMSLALDKKIDIHTPLMDLSKAEAWKMANDLGVLDIVRDLSHTDYNGDRTTYNEWGYGKLDNPASILRAKGYEEAKANGWLN</sequence>
<evidence type="ECO:0000256" key="11">
    <source>
        <dbReference type="HAMAP-Rule" id="MF_01633"/>
    </source>
</evidence>
<keyword evidence="4 11" id="KW-0547">Nucleotide-binding</keyword>
<comment type="function">
    <text evidence="11">Catalyzes the ATP-dependent conversion of 7-carboxy-7-deazaguanine (CDG) to 7-cyano-7-deazaguanine (preQ(0)).</text>
</comment>
<dbReference type="InterPro" id="IPR018317">
    <property type="entry name" value="QueC"/>
</dbReference>
<dbReference type="InterPro" id="IPR014729">
    <property type="entry name" value="Rossmann-like_a/b/a_fold"/>
</dbReference>
<comment type="similarity">
    <text evidence="8 11">Belongs to the QueC family.</text>
</comment>
<reference evidence="13" key="1">
    <citation type="journal article" date="2019" name="Int. J. Syst. Evol. Microbiol.">
        <title>The Global Catalogue of Microorganisms (GCM) 10K type strain sequencing project: providing services to taxonomists for standard genome sequencing and annotation.</title>
        <authorList>
            <consortium name="The Broad Institute Genomics Platform"/>
            <consortium name="The Broad Institute Genome Sequencing Center for Infectious Disease"/>
            <person name="Wu L."/>
            <person name="Ma J."/>
        </authorList>
    </citation>
    <scope>NUCLEOTIDE SEQUENCE [LARGE SCALE GENOMIC DNA]</scope>
    <source>
        <strain evidence="13">JCM 31319</strain>
    </source>
</reference>
<evidence type="ECO:0000256" key="9">
    <source>
        <dbReference type="ARBA" id="ARBA00039149"/>
    </source>
</evidence>
<keyword evidence="6" id="KW-0862">Zinc</keyword>
<dbReference type="EC" id="6.3.4.20" evidence="9 11"/>
<dbReference type="PIRSF" id="PIRSF006293">
    <property type="entry name" value="ExsB"/>
    <property type="match status" value="1"/>
</dbReference>
<dbReference type="GO" id="GO:0016874">
    <property type="term" value="F:ligase activity"/>
    <property type="evidence" value="ECO:0007669"/>
    <property type="project" value="UniProtKB-KW"/>
</dbReference>
<dbReference type="PANTHER" id="PTHR42914">
    <property type="entry name" value="7-CYANO-7-DEAZAGUANINE SYNTHASE"/>
    <property type="match status" value="1"/>
</dbReference>
<evidence type="ECO:0000256" key="7">
    <source>
        <dbReference type="ARBA" id="ARBA00022840"/>
    </source>
</evidence>
<proteinExistence type="inferred from homology"/>
<dbReference type="Proteomes" id="UP001597094">
    <property type="component" value="Unassembled WGS sequence"/>
</dbReference>
<evidence type="ECO:0000256" key="8">
    <source>
        <dbReference type="ARBA" id="ARBA00037993"/>
    </source>
</evidence>
<organism evidence="12 13">
    <name type="scientific">Pontibacter rugosus</name>
    <dbReference type="NCBI Taxonomy" id="1745966"/>
    <lineage>
        <taxon>Bacteria</taxon>
        <taxon>Pseudomonadati</taxon>
        <taxon>Bacteroidota</taxon>
        <taxon>Cytophagia</taxon>
        <taxon>Cytophagales</taxon>
        <taxon>Hymenobacteraceae</taxon>
        <taxon>Pontibacter</taxon>
    </lineage>
</organism>
<keyword evidence="13" id="KW-1185">Reference proteome</keyword>
<dbReference type="PANTHER" id="PTHR42914:SF1">
    <property type="entry name" value="7-CYANO-7-DEAZAGUANINE SYNTHASE"/>
    <property type="match status" value="1"/>
</dbReference>
<evidence type="ECO:0000313" key="13">
    <source>
        <dbReference type="Proteomes" id="UP001597094"/>
    </source>
</evidence>
<accession>A0ABW3STQ7</accession>
<comment type="caution">
    <text evidence="11">Lacks conserved residue(s) required for the propagation of feature annotation.</text>
</comment>
<name>A0ABW3STQ7_9BACT</name>
<keyword evidence="5 11" id="KW-0671">Queuosine biosynthesis</keyword>
<comment type="catalytic activity">
    <reaction evidence="10 11">
        <text>7-carboxy-7-carbaguanine + NH4(+) + 2 ATP = 7-cyano-7-carbaguanine + 2 AMP + 2 diphosphate + 2 H(+)</text>
        <dbReference type="Rhea" id="RHEA:27982"/>
        <dbReference type="ChEBI" id="CHEBI:15378"/>
        <dbReference type="ChEBI" id="CHEBI:28938"/>
        <dbReference type="ChEBI" id="CHEBI:30616"/>
        <dbReference type="ChEBI" id="CHEBI:33019"/>
        <dbReference type="ChEBI" id="CHEBI:45075"/>
        <dbReference type="ChEBI" id="CHEBI:61036"/>
        <dbReference type="ChEBI" id="CHEBI:456215"/>
        <dbReference type="EC" id="6.3.4.20"/>
    </reaction>
</comment>